<feature type="domain" description="SAP" evidence="5">
    <location>
        <begin position="14"/>
        <end position="48"/>
    </location>
</feature>
<dbReference type="PANTHER" id="PTHR15683:SF8">
    <property type="entry name" value="SCAFFOLD ATTACHMENT FACTOR B, ISOFORM B"/>
    <property type="match status" value="1"/>
</dbReference>
<dbReference type="SMART" id="SM00513">
    <property type="entry name" value="SAP"/>
    <property type="match status" value="1"/>
</dbReference>
<name>A0A9J6GCS2_HAELO</name>
<dbReference type="InterPro" id="IPR003034">
    <property type="entry name" value="SAP_dom"/>
</dbReference>
<organism evidence="6 7">
    <name type="scientific">Haemaphysalis longicornis</name>
    <name type="common">Bush tick</name>
    <dbReference type="NCBI Taxonomy" id="44386"/>
    <lineage>
        <taxon>Eukaryota</taxon>
        <taxon>Metazoa</taxon>
        <taxon>Ecdysozoa</taxon>
        <taxon>Arthropoda</taxon>
        <taxon>Chelicerata</taxon>
        <taxon>Arachnida</taxon>
        <taxon>Acari</taxon>
        <taxon>Parasitiformes</taxon>
        <taxon>Ixodida</taxon>
        <taxon>Ixodoidea</taxon>
        <taxon>Ixodidae</taxon>
        <taxon>Haemaphysalinae</taxon>
        <taxon>Haemaphysalis</taxon>
    </lineage>
</organism>
<comment type="caution">
    <text evidence="6">The sequence shown here is derived from an EMBL/GenBank/DDBJ whole genome shotgun (WGS) entry which is preliminary data.</text>
</comment>
<gene>
    <name evidence="6" type="ORF">HPB48_015445</name>
</gene>
<dbReference type="GO" id="GO:0003723">
    <property type="term" value="F:RNA binding"/>
    <property type="evidence" value="ECO:0007669"/>
    <property type="project" value="UniProtKB-KW"/>
</dbReference>
<dbReference type="AlphaFoldDB" id="A0A9J6GCS2"/>
<dbReference type="OrthoDB" id="6159259at2759"/>
<feature type="compositionally biased region" description="Basic and acidic residues" evidence="4">
    <location>
        <begin position="98"/>
        <end position="116"/>
    </location>
</feature>
<evidence type="ECO:0000256" key="4">
    <source>
        <dbReference type="SAM" id="MobiDB-lite"/>
    </source>
</evidence>
<evidence type="ECO:0000256" key="1">
    <source>
        <dbReference type="ARBA" id="ARBA00004123"/>
    </source>
</evidence>
<keyword evidence="2" id="KW-0694">RNA-binding</keyword>
<dbReference type="PROSITE" id="PS50800">
    <property type="entry name" value="SAP"/>
    <property type="match status" value="1"/>
</dbReference>
<dbReference type="InterPro" id="IPR036361">
    <property type="entry name" value="SAP_dom_sf"/>
</dbReference>
<dbReference type="GO" id="GO:0043565">
    <property type="term" value="F:sequence-specific DNA binding"/>
    <property type="evidence" value="ECO:0007669"/>
    <property type="project" value="TreeGrafter"/>
</dbReference>
<dbReference type="InterPro" id="IPR051738">
    <property type="entry name" value="SAF_Modulators"/>
</dbReference>
<protein>
    <recommendedName>
        <fullName evidence="5">SAP domain-containing protein</fullName>
    </recommendedName>
</protein>
<dbReference type="GO" id="GO:0006357">
    <property type="term" value="P:regulation of transcription by RNA polymerase II"/>
    <property type="evidence" value="ECO:0007669"/>
    <property type="project" value="TreeGrafter"/>
</dbReference>
<accession>A0A9J6GCS2</accession>
<dbReference type="Pfam" id="PF02037">
    <property type="entry name" value="SAP"/>
    <property type="match status" value="1"/>
</dbReference>
<keyword evidence="3" id="KW-0539">Nucleus</keyword>
<evidence type="ECO:0000313" key="7">
    <source>
        <dbReference type="Proteomes" id="UP000821853"/>
    </source>
</evidence>
<dbReference type="GO" id="GO:0050684">
    <property type="term" value="P:regulation of mRNA processing"/>
    <property type="evidence" value="ECO:0007669"/>
    <property type="project" value="TreeGrafter"/>
</dbReference>
<reference evidence="6 7" key="1">
    <citation type="journal article" date="2020" name="Cell">
        <title>Large-Scale Comparative Analyses of Tick Genomes Elucidate Their Genetic Diversity and Vector Capacities.</title>
        <authorList>
            <consortium name="Tick Genome and Microbiome Consortium (TIGMIC)"/>
            <person name="Jia N."/>
            <person name="Wang J."/>
            <person name="Shi W."/>
            <person name="Du L."/>
            <person name="Sun Y."/>
            <person name="Zhan W."/>
            <person name="Jiang J.F."/>
            <person name="Wang Q."/>
            <person name="Zhang B."/>
            <person name="Ji P."/>
            <person name="Bell-Sakyi L."/>
            <person name="Cui X.M."/>
            <person name="Yuan T.T."/>
            <person name="Jiang B.G."/>
            <person name="Yang W.F."/>
            <person name="Lam T.T."/>
            <person name="Chang Q.C."/>
            <person name="Ding S.J."/>
            <person name="Wang X.J."/>
            <person name="Zhu J.G."/>
            <person name="Ruan X.D."/>
            <person name="Zhao L."/>
            <person name="Wei J.T."/>
            <person name="Ye R.Z."/>
            <person name="Que T.C."/>
            <person name="Du C.H."/>
            <person name="Zhou Y.H."/>
            <person name="Cheng J.X."/>
            <person name="Dai P.F."/>
            <person name="Guo W.B."/>
            <person name="Han X.H."/>
            <person name="Huang E.J."/>
            <person name="Li L.F."/>
            <person name="Wei W."/>
            <person name="Gao Y.C."/>
            <person name="Liu J.Z."/>
            <person name="Shao H.Z."/>
            <person name="Wang X."/>
            <person name="Wang C.C."/>
            <person name="Yang T.C."/>
            <person name="Huo Q.B."/>
            <person name="Li W."/>
            <person name="Chen H.Y."/>
            <person name="Chen S.E."/>
            <person name="Zhou L.G."/>
            <person name="Ni X.B."/>
            <person name="Tian J.H."/>
            <person name="Sheng Y."/>
            <person name="Liu T."/>
            <person name="Pan Y.S."/>
            <person name="Xia L.Y."/>
            <person name="Li J."/>
            <person name="Zhao F."/>
            <person name="Cao W.C."/>
        </authorList>
    </citation>
    <scope>NUCLEOTIDE SEQUENCE [LARGE SCALE GENOMIC DNA]</scope>
    <source>
        <strain evidence="6">HaeL-2018</strain>
    </source>
</reference>
<dbReference type="Gene3D" id="1.10.720.30">
    <property type="entry name" value="SAP domain"/>
    <property type="match status" value="1"/>
</dbReference>
<dbReference type="Proteomes" id="UP000821853">
    <property type="component" value="Chromosome 3"/>
</dbReference>
<sequence length="145" mass="16138">MVPVTESLTTNETMPVLRVIDLRSELEKRGLDKTGVKAVLIERLAQALRDAGEDIDTFEFEVQAERMPLQPATPTSGKPLTKRVKRLTQDNEDTQSTEDPHEAEAGKSGEADERNPNVRCDSCGRWLFLDETPFEDLTSAPKGDP</sequence>
<feature type="region of interest" description="Disordered" evidence="4">
    <location>
        <begin position="66"/>
        <end position="118"/>
    </location>
</feature>
<comment type="subcellular location">
    <subcellularLocation>
        <location evidence="1">Nucleus</location>
    </subcellularLocation>
</comment>
<dbReference type="SUPFAM" id="SSF68906">
    <property type="entry name" value="SAP domain"/>
    <property type="match status" value="1"/>
</dbReference>
<evidence type="ECO:0000259" key="5">
    <source>
        <dbReference type="PROSITE" id="PS50800"/>
    </source>
</evidence>
<evidence type="ECO:0000256" key="2">
    <source>
        <dbReference type="ARBA" id="ARBA00022884"/>
    </source>
</evidence>
<dbReference type="GO" id="GO:0005634">
    <property type="term" value="C:nucleus"/>
    <property type="evidence" value="ECO:0007669"/>
    <property type="project" value="UniProtKB-SubCell"/>
</dbReference>
<proteinExistence type="predicted"/>
<dbReference type="PANTHER" id="PTHR15683">
    <property type="entry name" value="SCAFFOLD ATTACHMENT FACTOR B-RELATED"/>
    <property type="match status" value="1"/>
</dbReference>
<keyword evidence="7" id="KW-1185">Reference proteome</keyword>
<evidence type="ECO:0000256" key="3">
    <source>
        <dbReference type="ARBA" id="ARBA00023242"/>
    </source>
</evidence>
<dbReference type="EMBL" id="JABSTR010000005">
    <property type="protein sequence ID" value="KAH9372188.1"/>
    <property type="molecule type" value="Genomic_DNA"/>
</dbReference>
<evidence type="ECO:0000313" key="6">
    <source>
        <dbReference type="EMBL" id="KAH9372188.1"/>
    </source>
</evidence>
<dbReference type="VEuPathDB" id="VectorBase:HLOH_050510"/>